<feature type="compositionally biased region" description="Low complexity" evidence="8">
    <location>
        <begin position="984"/>
        <end position="996"/>
    </location>
</feature>
<feature type="compositionally biased region" description="Polar residues" evidence="8">
    <location>
        <begin position="1079"/>
        <end position="1095"/>
    </location>
</feature>
<keyword evidence="4 7" id="KW-0493">Microtubule</keyword>
<dbReference type="Ensembl" id="ENSORLT00015006067.1">
    <property type="protein sequence ID" value="ENSORLP00015025179.1"/>
    <property type="gene ID" value="ENSORLG00015006175.1"/>
</dbReference>
<feature type="compositionally biased region" description="Low complexity" evidence="8">
    <location>
        <begin position="866"/>
        <end position="875"/>
    </location>
</feature>
<keyword evidence="3" id="KW-0597">Phosphoprotein</keyword>
<dbReference type="PROSITE" id="PS51491">
    <property type="entry name" value="TAU_MAP_2"/>
    <property type="match status" value="4"/>
</dbReference>
<evidence type="ECO:0000256" key="2">
    <source>
        <dbReference type="ARBA" id="ARBA00022490"/>
    </source>
</evidence>
<name>A0A3P9IZ08_ORYLA</name>
<sequence>MAELDLSLSDALTDSVPQLGQESQVNQDFVAKLEAETFVDQVKETVGKTDFIPLLDNDDNTADVSAGLENGEQEAGVQKPSVSQPGDREKTMEVGASPLQAVKPRSIATPTDVPKDSSPMPEPFCSCLSPGLLDDSWTDQTGILSTAPPLTPSVSVVYDKQTDNHAASSEEPPDSWPSYESAVYGGGEEKDGDASDRKQKKKKKRRQKDEGPYEHLEGSGQQDTQMMGENSPLSKEYYHRIGPRRERSDNGWEEQLGKGGARGRKGKSRKKLPEEWAVTAEPFVPSSMPTSQLCGETVMDVESASQSNLKETLVDTGTTQSLWNKGDLEEGMGPVSQFQEAVSPVAATINPLVFNSELKATAAPFTMPSSATKVTFPGFPPIDDTFELLMDTENASLGHSSQVFSPPFSPEDKAGDIMDSGVFDNSTSFQNFSVQGMPDIDTSAFSSDSQASLGPSPQGELLASAPPLSPSDTSWLLNSSHRNSESFDLSQIDALTHPSPLGLSFNTPSPAPLRSPKTTAQETQSKEQKGVESSQKKSRSSVSSIKSPTTPDTKSCSPQASHNLTPSSPPSGFPLGLHGSGLNPAAKPFFPSFVDPVDTPAVTPPVVPTMEVKPENMEMEEKSEEKNGDVKKVESSDQVDAAEQKKGKEEFTNTETPAKMEKEVEEERVEQVKDEKQSDKLTEAEKEAEQVDEKKETASVKEKETEKVVVVQEKQEKQEKILKTEEAAVKMDVMEKTPQKPEEVNKDKKTEEKALENKSEEVKVENHTSQKEQKIEEKERGGENIELPGKIDNFSVNTEKIEDTLMKMTTEMEDTKMKMMTDTEDTKMKMTTEMEDTKTKITTEMEGTSMKMTTEMEDTKTKMTTEMEGTNMKMTTEMEDTKTKMTTEMEDTKKEKTDTEAAKASQKEATASEPSEKSEVKVPQTEEKKDKQKKIQAEKKLAEKREAKKEKFVKSEGEKNKKPAKPAAGGSSKDNASADKKTKPAAAVTKPGTAGKMRPSSAVAGVSLTASKRPTPSLTTSTSDKKTAAPKTTSSIVAGPKRPTATTISRPSSSTTSRDLKPKPSHAPTEKRPPLAKPSTATSSKNAPSAATKNGITAASKTTTTVRTAISTRTTTTATNAKKPLGSKTAECKPGEEKKPGSLKTSAADSAKPKTTTPSTASTSAAAARTRPTTAKPSTMGAVQDKKPPVPRPPRAPASTATATASKPAARPGSATAPDIRSARSKIGSTDNMKHQPGGGKVSSASQSRTTTSKETNLSKVQIVSKKLDFSHITSRLGSKDNMKHVPGGGNVQILNKKVDVSKVTSKCGSKENIKHKPGGGAVKTESRKVDIREKAQSKVGSMDNVSHSPAGHDIKAEESQEITEGSPATHENGLKEGVPDDGVGLQEVKVLDSLIPETSEFVCSCWAGHRDGAETVMKFAVCLKLLVIV</sequence>
<comment type="subcellular location">
    <subcellularLocation>
        <location evidence="1 7">Cytoplasm</location>
        <location evidence="1 7">Cytoskeleton</location>
    </subcellularLocation>
</comment>
<feature type="compositionally biased region" description="Polar residues" evidence="8">
    <location>
        <begin position="1243"/>
        <end position="1258"/>
    </location>
</feature>
<feature type="compositionally biased region" description="Polar residues" evidence="8">
    <location>
        <begin position="1008"/>
        <end position="1022"/>
    </location>
</feature>
<reference key="1">
    <citation type="journal article" date="2007" name="Nature">
        <title>The medaka draft genome and insights into vertebrate genome evolution.</title>
        <authorList>
            <person name="Kasahara M."/>
            <person name="Naruse K."/>
            <person name="Sasaki S."/>
            <person name="Nakatani Y."/>
            <person name="Qu W."/>
            <person name="Ahsan B."/>
            <person name="Yamada T."/>
            <person name="Nagayasu Y."/>
            <person name="Doi K."/>
            <person name="Kasai Y."/>
            <person name="Jindo T."/>
            <person name="Kobayashi D."/>
            <person name="Shimada A."/>
            <person name="Toyoda A."/>
            <person name="Kuroki Y."/>
            <person name="Fujiyama A."/>
            <person name="Sasaki T."/>
            <person name="Shimizu A."/>
            <person name="Asakawa S."/>
            <person name="Shimizu N."/>
            <person name="Hashimoto S."/>
            <person name="Yang J."/>
            <person name="Lee Y."/>
            <person name="Matsushima K."/>
            <person name="Sugano S."/>
            <person name="Sakaizumi M."/>
            <person name="Narita T."/>
            <person name="Ohishi K."/>
            <person name="Haga S."/>
            <person name="Ohta F."/>
            <person name="Nomoto H."/>
            <person name="Nogata K."/>
            <person name="Morishita T."/>
            <person name="Endo T."/>
            <person name="Shin-I T."/>
            <person name="Takeda H."/>
            <person name="Morishita S."/>
            <person name="Kohara Y."/>
        </authorList>
    </citation>
    <scope>NUCLEOTIDE SEQUENCE [LARGE SCALE GENOMIC DNA]</scope>
    <source>
        <strain>Hd-rR</strain>
    </source>
</reference>
<dbReference type="GO" id="GO:0005874">
    <property type="term" value="C:microtubule"/>
    <property type="evidence" value="ECO:0007669"/>
    <property type="project" value="UniProtKB-KW"/>
</dbReference>
<feature type="region of interest" description="Disordered" evidence="8">
    <location>
        <begin position="1310"/>
        <end position="1382"/>
    </location>
</feature>
<feature type="compositionally biased region" description="Polar residues" evidence="8">
    <location>
        <begin position="219"/>
        <end position="233"/>
    </location>
</feature>
<feature type="compositionally biased region" description="Basic and acidic residues" evidence="8">
    <location>
        <begin position="612"/>
        <end position="635"/>
    </location>
</feature>
<dbReference type="InterPro" id="IPR001084">
    <property type="entry name" value="MAP_tubulin-bd_rpt"/>
</dbReference>
<feature type="compositionally biased region" description="Basic and acidic residues" evidence="8">
    <location>
        <begin position="879"/>
        <end position="901"/>
    </location>
</feature>
<evidence type="ECO:0000256" key="1">
    <source>
        <dbReference type="ARBA" id="ARBA00004245"/>
    </source>
</evidence>
<feature type="compositionally biased region" description="Basic and acidic residues" evidence="8">
    <location>
        <begin position="914"/>
        <end position="961"/>
    </location>
</feature>
<reference evidence="9 10" key="2">
    <citation type="submission" date="2017-04" db="EMBL/GenBank/DDBJ databases">
        <title>CpG methylation of centromeres and impact of large insertions on vertebrate speciation.</title>
        <authorList>
            <person name="Ichikawa K."/>
            <person name="Yoshimura J."/>
            <person name="Morishita S."/>
        </authorList>
    </citation>
    <scope>NUCLEOTIDE SEQUENCE</scope>
    <source>
        <strain evidence="9 10">HSOK</strain>
    </source>
</reference>
<feature type="compositionally biased region" description="Low complexity" evidence="8">
    <location>
        <begin position="573"/>
        <end position="582"/>
    </location>
</feature>
<feature type="compositionally biased region" description="Basic residues" evidence="8">
    <location>
        <begin position="261"/>
        <end position="270"/>
    </location>
</feature>
<keyword evidence="5" id="KW-0677">Repeat</keyword>
<evidence type="ECO:0000313" key="10">
    <source>
        <dbReference type="Proteomes" id="UP000265200"/>
    </source>
</evidence>
<organism evidence="9 10">
    <name type="scientific">Oryzias latipes</name>
    <name type="common">Japanese rice fish</name>
    <name type="synonym">Japanese killifish</name>
    <dbReference type="NCBI Taxonomy" id="8090"/>
    <lineage>
        <taxon>Eukaryota</taxon>
        <taxon>Metazoa</taxon>
        <taxon>Chordata</taxon>
        <taxon>Craniata</taxon>
        <taxon>Vertebrata</taxon>
        <taxon>Euteleostomi</taxon>
        <taxon>Actinopterygii</taxon>
        <taxon>Neopterygii</taxon>
        <taxon>Teleostei</taxon>
        <taxon>Neoteleostei</taxon>
        <taxon>Acanthomorphata</taxon>
        <taxon>Ovalentaria</taxon>
        <taxon>Atherinomorphae</taxon>
        <taxon>Beloniformes</taxon>
        <taxon>Adrianichthyidae</taxon>
        <taxon>Oryziinae</taxon>
        <taxon>Oryzias</taxon>
    </lineage>
</organism>
<dbReference type="PROSITE" id="PS00229">
    <property type="entry name" value="TAU_MAP_1"/>
    <property type="match status" value="2"/>
</dbReference>
<dbReference type="PANTHER" id="PTHR11501">
    <property type="entry name" value="MICROTUBULE-ASSOCIATED PROTEIN"/>
    <property type="match status" value="1"/>
</dbReference>
<feature type="compositionally biased region" description="Basic and acidic residues" evidence="8">
    <location>
        <begin position="1058"/>
        <end position="1073"/>
    </location>
</feature>
<evidence type="ECO:0000256" key="6">
    <source>
        <dbReference type="ARBA" id="ARBA00023212"/>
    </source>
</evidence>
<feature type="compositionally biased region" description="Basic and acidic residues" evidence="8">
    <location>
        <begin position="207"/>
        <end position="217"/>
    </location>
</feature>
<evidence type="ECO:0000313" key="9">
    <source>
        <dbReference type="Ensembl" id="ENSORLP00015025179.1"/>
    </source>
</evidence>
<protein>
    <recommendedName>
        <fullName evidence="7">Microtubule-associated protein</fullName>
    </recommendedName>
</protein>
<evidence type="ECO:0000256" key="8">
    <source>
        <dbReference type="SAM" id="MobiDB-lite"/>
    </source>
</evidence>
<dbReference type="InterPro" id="IPR027324">
    <property type="entry name" value="MAP2/MAP4/Tau"/>
</dbReference>
<feature type="compositionally biased region" description="Basic and acidic residues" evidence="8">
    <location>
        <begin position="187"/>
        <end position="197"/>
    </location>
</feature>
<feature type="region of interest" description="Disordered" evidence="8">
    <location>
        <begin position="162"/>
        <end position="274"/>
    </location>
</feature>
<feature type="compositionally biased region" description="Low complexity" evidence="8">
    <location>
        <begin position="1197"/>
        <end position="1212"/>
    </location>
</feature>
<evidence type="ECO:0000256" key="5">
    <source>
        <dbReference type="ARBA" id="ARBA00022737"/>
    </source>
</evidence>
<accession>A0A3P9IZ08</accession>
<evidence type="ECO:0000256" key="4">
    <source>
        <dbReference type="ARBA" id="ARBA00022701"/>
    </source>
</evidence>
<feature type="compositionally biased region" description="Basic and acidic residues" evidence="8">
    <location>
        <begin position="642"/>
        <end position="651"/>
    </location>
</feature>
<feature type="compositionally biased region" description="Polar residues" evidence="8">
    <location>
        <begin position="443"/>
        <end position="455"/>
    </location>
</feature>
<feature type="compositionally biased region" description="Basic and acidic residues" evidence="8">
    <location>
        <begin position="236"/>
        <end position="250"/>
    </location>
</feature>
<feature type="compositionally biased region" description="Low complexity" evidence="8">
    <location>
        <begin position="1153"/>
        <end position="1179"/>
    </location>
</feature>
<feature type="compositionally biased region" description="Basic and acidic residues" evidence="8">
    <location>
        <begin position="1130"/>
        <end position="1140"/>
    </location>
</feature>
<proteinExistence type="predicted"/>
<feature type="compositionally biased region" description="Basic and acidic residues" evidence="8">
    <location>
        <begin position="669"/>
        <end position="706"/>
    </location>
</feature>
<keyword evidence="6 7" id="KW-0206">Cytoskeleton</keyword>
<feature type="compositionally biased region" description="Basic and acidic residues" evidence="8">
    <location>
        <begin position="732"/>
        <end position="783"/>
    </location>
</feature>
<dbReference type="Pfam" id="PF00418">
    <property type="entry name" value="Tubulin-binding"/>
    <property type="match status" value="4"/>
</dbReference>
<reference evidence="9" key="3">
    <citation type="submission" date="2025-08" db="UniProtKB">
        <authorList>
            <consortium name="Ensembl"/>
        </authorList>
    </citation>
    <scope>IDENTIFICATION</scope>
    <source>
        <strain evidence="9">HSOK</strain>
    </source>
</reference>
<feature type="region of interest" description="Disordered" evidence="8">
    <location>
        <begin position="62"/>
        <end position="127"/>
    </location>
</feature>
<dbReference type="Proteomes" id="UP000265200">
    <property type="component" value="Chromosome 20"/>
</dbReference>
<feature type="compositionally biased region" description="Polar residues" evidence="8">
    <location>
        <begin position="548"/>
        <end position="563"/>
    </location>
</feature>
<evidence type="ECO:0000256" key="3">
    <source>
        <dbReference type="ARBA" id="ARBA00022553"/>
    </source>
</evidence>
<dbReference type="PANTHER" id="PTHR11501:SF16">
    <property type="entry name" value="MICROTUBULE-ASSOCIATED PROTEIN 4"/>
    <property type="match status" value="1"/>
</dbReference>
<feature type="compositionally biased region" description="Polar residues" evidence="8">
    <location>
        <begin position="470"/>
        <end position="489"/>
    </location>
</feature>
<feature type="compositionally biased region" description="Low complexity" evidence="8">
    <location>
        <begin position="1042"/>
        <end position="1057"/>
    </location>
</feature>
<dbReference type="GO" id="GO:0008017">
    <property type="term" value="F:microtubule binding"/>
    <property type="evidence" value="ECO:0007669"/>
    <property type="project" value="InterPro"/>
</dbReference>
<evidence type="ECO:0000256" key="7">
    <source>
        <dbReference type="RuleBase" id="RU000686"/>
    </source>
</evidence>
<feature type="region of interest" description="Disordered" evidence="8">
    <location>
        <begin position="399"/>
        <end position="421"/>
    </location>
</feature>
<feature type="region of interest" description="Disordered" evidence="8">
    <location>
        <begin position="440"/>
        <end position="706"/>
    </location>
</feature>
<dbReference type="SUPFAM" id="SSF47162">
    <property type="entry name" value="Apolipoprotein"/>
    <property type="match status" value="1"/>
</dbReference>
<reference evidence="9" key="4">
    <citation type="submission" date="2025-09" db="UniProtKB">
        <authorList>
            <consortium name="Ensembl"/>
        </authorList>
    </citation>
    <scope>IDENTIFICATION</scope>
    <source>
        <strain evidence="9">HSOK</strain>
    </source>
</reference>
<feature type="region of interest" description="Disordered" evidence="8">
    <location>
        <begin position="732"/>
        <end position="791"/>
    </location>
</feature>
<keyword evidence="2 7" id="KW-0963">Cytoplasm</keyword>
<feature type="region of interest" description="Disordered" evidence="8">
    <location>
        <begin position="859"/>
        <end position="1258"/>
    </location>
</feature>
<feature type="compositionally biased region" description="Low complexity" evidence="8">
    <location>
        <begin position="1096"/>
        <end position="1122"/>
    </location>
</feature>
<feature type="compositionally biased region" description="Basic and acidic residues" evidence="8">
    <location>
        <begin position="1325"/>
        <end position="1337"/>
    </location>
</feature>